<proteinExistence type="predicted"/>
<dbReference type="EMBL" id="ASHM01130862">
    <property type="protein sequence ID" value="PNX59182.1"/>
    <property type="molecule type" value="Genomic_DNA"/>
</dbReference>
<organism evidence="1 2">
    <name type="scientific">Trifolium pratense</name>
    <name type="common">Red clover</name>
    <dbReference type="NCBI Taxonomy" id="57577"/>
    <lineage>
        <taxon>Eukaryota</taxon>
        <taxon>Viridiplantae</taxon>
        <taxon>Streptophyta</taxon>
        <taxon>Embryophyta</taxon>
        <taxon>Tracheophyta</taxon>
        <taxon>Spermatophyta</taxon>
        <taxon>Magnoliopsida</taxon>
        <taxon>eudicotyledons</taxon>
        <taxon>Gunneridae</taxon>
        <taxon>Pentapetalae</taxon>
        <taxon>rosids</taxon>
        <taxon>fabids</taxon>
        <taxon>Fabales</taxon>
        <taxon>Fabaceae</taxon>
        <taxon>Papilionoideae</taxon>
        <taxon>50 kb inversion clade</taxon>
        <taxon>NPAAA clade</taxon>
        <taxon>Hologalegina</taxon>
        <taxon>IRL clade</taxon>
        <taxon>Trifolieae</taxon>
        <taxon>Trifolium</taxon>
    </lineage>
</organism>
<feature type="non-terminal residue" evidence="1">
    <location>
        <position position="1"/>
    </location>
</feature>
<reference evidence="1 2" key="1">
    <citation type="journal article" date="2014" name="Am. J. Bot.">
        <title>Genome assembly and annotation for red clover (Trifolium pratense; Fabaceae).</title>
        <authorList>
            <person name="Istvanek J."/>
            <person name="Jaros M."/>
            <person name="Krenek A."/>
            <person name="Repkova J."/>
        </authorList>
    </citation>
    <scope>NUCLEOTIDE SEQUENCE [LARGE SCALE GENOMIC DNA]</scope>
    <source>
        <strain evidence="2">cv. Tatra</strain>
        <tissue evidence="1">Young leaves</tissue>
    </source>
</reference>
<evidence type="ECO:0000313" key="2">
    <source>
        <dbReference type="Proteomes" id="UP000236291"/>
    </source>
</evidence>
<comment type="caution">
    <text evidence="1">The sequence shown here is derived from an EMBL/GenBank/DDBJ whole genome shotgun (WGS) entry which is preliminary data.</text>
</comment>
<reference evidence="1 2" key="2">
    <citation type="journal article" date="2017" name="Front. Plant Sci.">
        <title>Gene Classification and Mining of Molecular Markers Useful in Red Clover (Trifolium pratense) Breeding.</title>
        <authorList>
            <person name="Istvanek J."/>
            <person name="Dluhosova J."/>
            <person name="Dluhos P."/>
            <person name="Patkova L."/>
            <person name="Nedelnik J."/>
            <person name="Repkova J."/>
        </authorList>
    </citation>
    <scope>NUCLEOTIDE SEQUENCE [LARGE SCALE GENOMIC DNA]</scope>
    <source>
        <strain evidence="2">cv. Tatra</strain>
        <tissue evidence="1">Young leaves</tissue>
    </source>
</reference>
<gene>
    <name evidence="1" type="ORF">L195_g059561</name>
</gene>
<dbReference type="AlphaFoldDB" id="A0A2K3JYT7"/>
<name>A0A2K3JYT7_TRIPR</name>
<evidence type="ECO:0000313" key="1">
    <source>
        <dbReference type="EMBL" id="PNX59182.1"/>
    </source>
</evidence>
<sequence>VSLLSLIVAVVAFELRPLQPCFSSVISSSPSSFVIVASLKAQIFKLVVHLPAFPICKFKSEDPFPGWEPPSTLRQRIITPLAFTIILSPIADN</sequence>
<dbReference type="Proteomes" id="UP000236291">
    <property type="component" value="Unassembled WGS sequence"/>
</dbReference>
<protein>
    <submittedName>
        <fullName evidence="1">Uncharacterized protein</fullName>
    </submittedName>
</protein>
<accession>A0A2K3JYT7</accession>